<proteinExistence type="predicted"/>
<dbReference type="CDD" id="cd00024">
    <property type="entry name" value="CD_CSD"/>
    <property type="match status" value="1"/>
</dbReference>
<evidence type="ECO:0000313" key="3">
    <source>
        <dbReference type="Proteomes" id="UP000657918"/>
    </source>
</evidence>
<name>A0A835MCY7_9ROSI</name>
<keyword evidence="3" id="KW-1185">Reference proteome</keyword>
<evidence type="ECO:0000259" key="1">
    <source>
        <dbReference type="PROSITE" id="PS50013"/>
    </source>
</evidence>
<dbReference type="AlphaFoldDB" id="A0A835MCY7"/>
<dbReference type="InterPro" id="IPR023780">
    <property type="entry name" value="Chromo_domain"/>
</dbReference>
<dbReference type="InterPro" id="IPR000953">
    <property type="entry name" value="Chromo/chromo_shadow_dom"/>
</dbReference>
<dbReference type="OrthoDB" id="1648721at2759"/>
<organism evidence="2 3">
    <name type="scientific">Salix dunnii</name>
    <dbReference type="NCBI Taxonomy" id="1413687"/>
    <lineage>
        <taxon>Eukaryota</taxon>
        <taxon>Viridiplantae</taxon>
        <taxon>Streptophyta</taxon>
        <taxon>Embryophyta</taxon>
        <taxon>Tracheophyta</taxon>
        <taxon>Spermatophyta</taxon>
        <taxon>Magnoliopsida</taxon>
        <taxon>eudicotyledons</taxon>
        <taxon>Gunneridae</taxon>
        <taxon>Pentapetalae</taxon>
        <taxon>rosids</taxon>
        <taxon>fabids</taxon>
        <taxon>Malpighiales</taxon>
        <taxon>Salicaceae</taxon>
        <taxon>Saliceae</taxon>
        <taxon>Salix</taxon>
    </lineage>
</organism>
<protein>
    <recommendedName>
        <fullName evidence="1">Chromo domain-containing protein</fullName>
    </recommendedName>
</protein>
<comment type="caution">
    <text evidence="2">The sequence shown here is derived from an EMBL/GenBank/DDBJ whole genome shotgun (WGS) entry which is preliminary data.</text>
</comment>
<dbReference type="EMBL" id="JADGMS010000019">
    <property type="protein sequence ID" value="KAF9661852.1"/>
    <property type="molecule type" value="Genomic_DNA"/>
</dbReference>
<dbReference type="Proteomes" id="UP000657918">
    <property type="component" value="Unassembled WGS sequence"/>
</dbReference>
<gene>
    <name evidence="2" type="ORF">SADUNF_Sadunf19G0111800</name>
</gene>
<feature type="domain" description="Chromo" evidence="1">
    <location>
        <begin position="126"/>
        <end position="190"/>
    </location>
</feature>
<dbReference type="Gene3D" id="2.40.50.40">
    <property type="match status" value="1"/>
</dbReference>
<reference evidence="2 3" key="1">
    <citation type="submission" date="2020-10" db="EMBL/GenBank/DDBJ databases">
        <title>Plant Genome Project.</title>
        <authorList>
            <person name="Zhang R.-G."/>
        </authorList>
    </citation>
    <scope>NUCLEOTIDE SEQUENCE [LARGE SCALE GENOMIC DNA]</scope>
    <source>
        <strain evidence="2">FAFU-HL-1</strain>
        <tissue evidence="2">Leaf</tissue>
    </source>
</reference>
<dbReference type="InterPro" id="IPR016197">
    <property type="entry name" value="Chromo-like_dom_sf"/>
</dbReference>
<accession>A0A835MCY7</accession>
<sequence>MLQISSVTANGFDHLKEEYPGDMDFGKIWKELSSAGCAPFEVVYGIRPNTPLDVNCLPLPPRPSEAALDFSSYMSKLHEECKRRLAISANSYAKAANSHRKDRQFNEGDMDIQPAMPLPENTSPRDEVAAILDHQFVSTRRGGYYKFLVQWKNRPQSESVWLQASELQRLHPHLFTTYLHHNLPESSSYD</sequence>
<dbReference type="SUPFAM" id="SSF54160">
    <property type="entry name" value="Chromo domain-like"/>
    <property type="match status" value="1"/>
</dbReference>
<dbReference type="Pfam" id="PF00385">
    <property type="entry name" value="Chromo"/>
    <property type="match status" value="1"/>
</dbReference>
<evidence type="ECO:0000313" key="2">
    <source>
        <dbReference type="EMBL" id="KAF9661852.1"/>
    </source>
</evidence>
<dbReference type="PROSITE" id="PS50013">
    <property type="entry name" value="CHROMO_2"/>
    <property type="match status" value="1"/>
</dbReference>